<protein>
    <submittedName>
        <fullName evidence="2">Uncharacterized protein</fullName>
    </submittedName>
</protein>
<keyword evidence="3" id="KW-1185">Reference proteome</keyword>
<gene>
    <name evidence="2" type="ORF">C7441_12440</name>
</gene>
<feature type="transmembrane region" description="Helical" evidence="1">
    <location>
        <begin position="43"/>
        <end position="59"/>
    </location>
</feature>
<proteinExistence type="predicted"/>
<keyword evidence="1" id="KW-1133">Transmembrane helix</keyword>
<sequence length="157" mass="17632">MEQLFWTLAYGLGVIGACLFALMTFQHYSSKYAGYRFFTTRRLFGLSLIAALFHGAIYLDTETDHLADWPWAMEAMIAVAGILALYIVVKSIWHAGFVWALAGTSLQFTLLYFLGPLLAIMPPVIAFYAVFKDSGVRFRPFAGTAQQTTVYINQTTY</sequence>
<evidence type="ECO:0000313" key="3">
    <source>
        <dbReference type="Proteomes" id="UP000245396"/>
    </source>
</evidence>
<name>A0A316BRQ8_PSESE</name>
<dbReference type="RefSeq" id="WP_109614773.1">
    <property type="nucleotide sequence ID" value="NZ_QGGG01000024.1"/>
</dbReference>
<evidence type="ECO:0000256" key="1">
    <source>
        <dbReference type="SAM" id="Phobius"/>
    </source>
</evidence>
<feature type="transmembrane region" description="Helical" evidence="1">
    <location>
        <begin position="6"/>
        <end position="23"/>
    </location>
</feature>
<organism evidence="2 3">
    <name type="scientific">Pseudaminobacter salicylatoxidans</name>
    <dbReference type="NCBI Taxonomy" id="93369"/>
    <lineage>
        <taxon>Bacteria</taxon>
        <taxon>Pseudomonadati</taxon>
        <taxon>Pseudomonadota</taxon>
        <taxon>Alphaproteobacteria</taxon>
        <taxon>Hyphomicrobiales</taxon>
        <taxon>Phyllobacteriaceae</taxon>
        <taxon>Pseudaminobacter</taxon>
    </lineage>
</organism>
<comment type="caution">
    <text evidence="2">The sequence shown here is derived from an EMBL/GenBank/DDBJ whole genome shotgun (WGS) entry which is preliminary data.</text>
</comment>
<feature type="transmembrane region" description="Helical" evidence="1">
    <location>
        <begin position="110"/>
        <end position="131"/>
    </location>
</feature>
<feature type="transmembrane region" description="Helical" evidence="1">
    <location>
        <begin position="71"/>
        <end position="89"/>
    </location>
</feature>
<reference evidence="2 3" key="1">
    <citation type="submission" date="2018-05" db="EMBL/GenBank/DDBJ databases">
        <title>Genomic Encyclopedia of Type Strains, Phase IV (KMG-IV): sequencing the most valuable type-strain genomes for metagenomic binning, comparative biology and taxonomic classification.</title>
        <authorList>
            <person name="Goeker M."/>
        </authorList>
    </citation>
    <scope>NUCLEOTIDE SEQUENCE [LARGE SCALE GENOMIC DNA]</scope>
    <source>
        <strain evidence="2 3">DSM 6986</strain>
    </source>
</reference>
<keyword evidence="1" id="KW-0472">Membrane</keyword>
<evidence type="ECO:0000313" key="2">
    <source>
        <dbReference type="EMBL" id="PWJ74165.1"/>
    </source>
</evidence>
<dbReference type="Proteomes" id="UP000245396">
    <property type="component" value="Unassembled WGS sequence"/>
</dbReference>
<dbReference type="AlphaFoldDB" id="A0A316BRQ8"/>
<dbReference type="EMBL" id="QGGG01000024">
    <property type="protein sequence ID" value="PWJ74165.1"/>
    <property type="molecule type" value="Genomic_DNA"/>
</dbReference>
<keyword evidence="1" id="KW-0812">Transmembrane</keyword>
<accession>A0A316BRQ8</accession>